<feature type="compositionally biased region" description="Acidic residues" evidence="1">
    <location>
        <begin position="134"/>
        <end position="149"/>
    </location>
</feature>
<organism evidence="2">
    <name type="scientific">Mesocestoides corti</name>
    <name type="common">Flatworm</name>
    <dbReference type="NCBI Taxonomy" id="53468"/>
    <lineage>
        <taxon>Eukaryota</taxon>
        <taxon>Metazoa</taxon>
        <taxon>Spiralia</taxon>
        <taxon>Lophotrochozoa</taxon>
        <taxon>Platyhelminthes</taxon>
        <taxon>Cestoda</taxon>
        <taxon>Eucestoda</taxon>
        <taxon>Cyclophyllidea</taxon>
        <taxon>Mesocestoididae</taxon>
        <taxon>Mesocestoides</taxon>
    </lineage>
</organism>
<evidence type="ECO:0000313" key="2">
    <source>
        <dbReference type="WBParaSite" id="MCU_001959-RA"/>
    </source>
</evidence>
<feature type="compositionally biased region" description="Basic and acidic residues" evidence="1">
    <location>
        <begin position="67"/>
        <end position="83"/>
    </location>
</feature>
<dbReference type="WBParaSite" id="MCU_001959-RA">
    <property type="protein sequence ID" value="MCU_001959-RA"/>
    <property type="gene ID" value="MCU_001959"/>
</dbReference>
<reference evidence="2" key="1">
    <citation type="submission" date="2019-11" db="UniProtKB">
        <authorList>
            <consortium name="WormBaseParasite"/>
        </authorList>
    </citation>
    <scope>IDENTIFICATION</scope>
</reference>
<proteinExistence type="predicted"/>
<name>A0A5K3EP39_MESCO</name>
<dbReference type="AlphaFoldDB" id="A0A5K3EP39"/>
<sequence>MIKHRYKSAPGGDDEAMSRIRHSSLEQTPPERLPRLGPLSTASNPASPHKLSESHDPTPYRPITLRRTPDDITTDLRTRHPSDQQKPLRPSSLPKYSVLDQHNTFTGAATDARRVWISNLRSVTSGVAVRNFNDDAEDEGGEGDEDEEGKPEKRRLHHLKEYRQRRRERRDSRNLFTPESENEPVSWCR</sequence>
<protein>
    <submittedName>
        <fullName evidence="2">Uncharacterized protein</fullName>
    </submittedName>
</protein>
<accession>A0A5K3EP39</accession>
<feature type="region of interest" description="Disordered" evidence="1">
    <location>
        <begin position="129"/>
        <end position="189"/>
    </location>
</feature>
<feature type="compositionally biased region" description="Basic residues" evidence="1">
    <location>
        <begin position="152"/>
        <end position="168"/>
    </location>
</feature>
<evidence type="ECO:0000256" key="1">
    <source>
        <dbReference type="SAM" id="MobiDB-lite"/>
    </source>
</evidence>
<feature type="region of interest" description="Disordered" evidence="1">
    <location>
        <begin position="1"/>
        <end position="97"/>
    </location>
</feature>